<evidence type="ECO:0000256" key="2">
    <source>
        <dbReference type="ARBA" id="ARBA00022737"/>
    </source>
</evidence>
<comment type="caution">
    <text evidence="3">The sequence shown here is derived from an EMBL/GenBank/DDBJ whole genome shotgun (WGS) entry which is preliminary data.</text>
</comment>
<dbReference type="PANTHER" id="PTHR45712">
    <property type="entry name" value="AGAP008170-PA"/>
    <property type="match status" value="1"/>
</dbReference>
<dbReference type="Pfam" id="PF13516">
    <property type="entry name" value="LRR_6"/>
    <property type="match status" value="1"/>
</dbReference>
<dbReference type="Proteomes" id="UP000011777">
    <property type="component" value="Unassembled WGS sequence"/>
</dbReference>
<dbReference type="InterPro" id="IPR050333">
    <property type="entry name" value="SLRP"/>
</dbReference>
<accession>M3JBY6</accession>
<reference evidence="3 4" key="1">
    <citation type="submission" date="2013-02" db="EMBL/GenBank/DDBJ databases">
        <title>Genome sequence of Candida maltosa Xu316, a potential industrial strain for xylitol and ethanol production.</title>
        <authorList>
            <person name="Yu J."/>
            <person name="Wang Q."/>
            <person name="Geng X."/>
            <person name="Bao W."/>
            <person name="He P."/>
            <person name="Cai J."/>
        </authorList>
    </citation>
    <scope>NUCLEOTIDE SEQUENCE [LARGE SCALE GENOMIC DNA]</scope>
    <source>
        <strain evidence="4">Xu316</strain>
    </source>
</reference>
<sequence>MALTFIDLPFEIRQKILDYVPFFHLKLIKDIPAIKQNVLNTLYKEVFIGRPHTPYSLRDIQDVFYTQLVGFRQTIYLFNNIFEFMSEINTNGIHCAKVIFSNPLDVLSIHKLDPLILKNVNLEIFDFNFEESSLVDHFWRDLFSLNYNIVKLNMHPDIINSISQEVTNLNSISSIDMTDENWPSAGFDCFPNLTELKIRSEVNFEDLELLPQGLLKLEFTMHVSIFPENRLLKLKLPISLTDLNIQLISSFHDPLCVFDIEDLINLKTLTYIDFPNTTSWFLPSKLTKIDADSGSIDLGDAFLSCPDLQTIDYWSASGEWSVEVLNSFRSHYRKNFKRIQVTELPSSIVNLKMPLEDLSKIKFNENNSYGSPPNGPVTKLRSLVLYAVDTEDLTDSDCESLYDSTFNPVLDFQLEKFSSLQYLLLDEPGRLTIKGDLPVTLTALTITSCKEPSFSSLETLINLTHLYINHMTIQSPFDYNLPASLRFMSISHCKFSSINIKAKNLLSIAFSGSMPDHVTNQNLILPPTLIELDLSGNDIKTIDNDFNWPPEMQKLDLESNSLSTLAGLPLTLKHLDLKDNRFWLCDSQQEWPESLEELHLEYNNLDLASLQTLNLSRCRKLKYLDLTYSRIFHLPNLLPELNDLEEIRIINGRKLRLFETSKSTNIFGPSVKYVDIRGNHLTAEDCENIIEELFQKPNFQRLIMTKEYLLDKYQPYVLDRRIIVVP</sequence>
<keyword evidence="1" id="KW-0433">Leucine-rich repeat</keyword>
<dbReference type="PANTHER" id="PTHR45712:SF22">
    <property type="entry name" value="INSULIN-LIKE GROWTH FACTOR-BINDING PROTEIN COMPLEX ACID LABILE SUBUNIT"/>
    <property type="match status" value="1"/>
</dbReference>
<dbReference type="OrthoDB" id="3980749at2759"/>
<evidence type="ECO:0000313" key="3">
    <source>
        <dbReference type="EMBL" id="EMG49638.1"/>
    </source>
</evidence>
<proteinExistence type="predicted"/>
<gene>
    <name evidence="3" type="ORF">G210_5550</name>
</gene>
<dbReference type="InterPro" id="IPR032675">
    <property type="entry name" value="LRR_dom_sf"/>
</dbReference>
<dbReference type="SUPFAM" id="SSF52047">
    <property type="entry name" value="RNI-like"/>
    <property type="match status" value="2"/>
</dbReference>
<dbReference type="PROSITE" id="PS51450">
    <property type="entry name" value="LRR"/>
    <property type="match status" value="3"/>
</dbReference>
<dbReference type="Gene3D" id="3.80.10.10">
    <property type="entry name" value="Ribonuclease Inhibitor"/>
    <property type="match status" value="2"/>
</dbReference>
<dbReference type="EMBL" id="AOGT01000555">
    <property type="protein sequence ID" value="EMG49638.1"/>
    <property type="molecule type" value="Genomic_DNA"/>
</dbReference>
<evidence type="ECO:0000256" key="1">
    <source>
        <dbReference type="ARBA" id="ARBA00022614"/>
    </source>
</evidence>
<dbReference type="AlphaFoldDB" id="M3JBY6"/>
<dbReference type="OMA" id="CDIASTT"/>
<dbReference type="InterPro" id="IPR001611">
    <property type="entry name" value="Leu-rich_rpt"/>
</dbReference>
<keyword evidence="2" id="KW-0677">Repeat</keyword>
<dbReference type="STRING" id="1245528.M3JBY6"/>
<protein>
    <submittedName>
        <fullName evidence="3">Uncharacterized protein</fullName>
    </submittedName>
</protein>
<dbReference type="HOGENOM" id="CLU_023041_0_0_1"/>
<evidence type="ECO:0000313" key="4">
    <source>
        <dbReference type="Proteomes" id="UP000011777"/>
    </source>
</evidence>
<keyword evidence="4" id="KW-1185">Reference proteome</keyword>
<name>M3JBY6_CANMX</name>
<organism evidence="3 4">
    <name type="scientific">Candida maltosa (strain Xu316)</name>
    <name type="common">Yeast</name>
    <dbReference type="NCBI Taxonomy" id="1245528"/>
    <lineage>
        <taxon>Eukaryota</taxon>
        <taxon>Fungi</taxon>
        <taxon>Dikarya</taxon>
        <taxon>Ascomycota</taxon>
        <taxon>Saccharomycotina</taxon>
        <taxon>Pichiomycetes</taxon>
        <taxon>Debaryomycetaceae</taxon>
        <taxon>Candida/Lodderomyces clade</taxon>
        <taxon>Candida</taxon>
    </lineage>
</organism>